<dbReference type="Gene3D" id="1.10.260.40">
    <property type="entry name" value="lambda repressor-like DNA-binding domains"/>
    <property type="match status" value="1"/>
</dbReference>
<dbReference type="PATRIC" id="fig|1280947.3.peg.3038"/>
<evidence type="ECO:0000313" key="3">
    <source>
        <dbReference type="Proteomes" id="UP000027190"/>
    </source>
</evidence>
<dbReference type="GO" id="GO:0003677">
    <property type="term" value="F:DNA binding"/>
    <property type="evidence" value="ECO:0007669"/>
    <property type="project" value="InterPro"/>
</dbReference>
<feature type="domain" description="HTH cro/C1-type" evidence="1">
    <location>
        <begin position="15"/>
        <end position="69"/>
    </location>
</feature>
<dbReference type="CDD" id="cd00093">
    <property type="entry name" value="HTH_XRE"/>
    <property type="match status" value="1"/>
</dbReference>
<dbReference type="STRING" id="1280947.HY30_18905"/>
<gene>
    <name evidence="2" type="ORF">HY30_18905</name>
</gene>
<accession>A0A062UDG3</accession>
<dbReference type="InterPro" id="IPR010982">
    <property type="entry name" value="Lambda_DNA-bd_dom_sf"/>
</dbReference>
<name>A0A062UDG3_9PROT</name>
<dbReference type="SMART" id="SM00530">
    <property type="entry name" value="HTH_XRE"/>
    <property type="match status" value="1"/>
</dbReference>
<comment type="caution">
    <text evidence="2">The sequence shown here is derived from an EMBL/GenBank/DDBJ whole genome shotgun (WGS) entry which is preliminary data.</text>
</comment>
<organism evidence="2 3">
    <name type="scientific">Hyphomonas chukchiensis</name>
    <dbReference type="NCBI Taxonomy" id="1280947"/>
    <lineage>
        <taxon>Bacteria</taxon>
        <taxon>Pseudomonadati</taxon>
        <taxon>Pseudomonadota</taxon>
        <taxon>Alphaproteobacteria</taxon>
        <taxon>Hyphomonadales</taxon>
        <taxon>Hyphomonadaceae</taxon>
        <taxon>Hyphomonas</taxon>
    </lineage>
</organism>
<dbReference type="RefSeq" id="WP_034742700.1">
    <property type="nucleotide sequence ID" value="NZ_AWFG01000057.1"/>
</dbReference>
<dbReference type="eggNOG" id="COG1396">
    <property type="taxonomic scope" value="Bacteria"/>
</dbReference>
<protein>
    <recommendedName>
        <fullName evidence="1">HTH cro/C1-type domain-containing protein</fullName>
    </recommendedName>
</protein>
<dbReference type="EMBL" id="AWFG01000057">
    <property type="protein sequence ID" value="KCZ55728.1"/>
    <property type="molecule type" value="Genomic_DNA"/>
</dbReference>
<sequence length="83" mass="9271">MSQLVRSPKQLGVALRRSRRTQAMTQADLASRAGVRQGTISHVENGLETVKLNTVMDLLRALDLEIVVRQRTKGSHSDIEDLF</sequence>
<evidence type="ECO:0000313" key="2">
    <source>
        <dbReference type="EMBL" id="KCZ55728.1"/>
    </source>
</evidence>
<dbReference type="OrthoDB" id="9154356at2"/>
<dbReference type="Proteomes" id="UP000027190">
    <property type="component" value="Unassembled WGS sequence"/>
</dbReference>
<dbReference type="Pfam" id="PF13560">
    <property type="entry name" value="HTH_31"/>
    <property type="match status" value="1"/>
</dbReference>
<evidence type="ECO:0000259" key="1">
    <source>
        <dbReference type="PROSITE" id="PS50943"/>
    </source>
</evidence>
<proteinExistence type="predicted"/>
<keyword evidence="3" id="KW-1185">Reference proteome</keyword>
<dbReference type="SUPFAM" id="SSF47413">
    <property type="entry name" value="lambda repressor-like DNA-binding domains"/>
    <property type="match status" value="1"/>
</dbReference>
<dbReference type="InterPro" id="IPR001387">
    <property type="entry name" value="Cro/C1-type_HTH"/>
</dbReference>
<reference evidence="2 3" key="1">
    <citation type="journal article" date="2014" name="Antonie Van Leeuwenhoek">
        <title>Hyphomonas beringensis sp. nov. and Hyphomonas chukchiensis sp. nov., isolated from surface seawater of the Bering Sea and Chukchi Sea.</title>
        <authorList>
            <person name="Li C."/>
            <person name="Lai Q."/>
            <person name="Li G."/>
            <person name="Dong C."/>
            <person name="Wang J."/>
            <person name="Liao Y."/>
            <person name="Shao Z."/>
        </authorList>
    </citation>
    <scope>NUCLEOTIDE SEQUENCE [LARGE SCALE GENOMIC DNA]</scope>
    <source>
        <strain evidence="2 3">BH-BN04-4</strain>
    </source>
</reference>
<dbReference type="PROSITE" id="PS50943">
    <property type="entry name" value="HTH_CROC1"/>
    <property type="match status" value="1"/>
</dbReference>
<dbReference type="AlphaFoldDB" id="A0A062UDG3"/>